<evidence type="ECO:0000256" key="1">
    <source>
        <dbReference type="SAM" id="MobiDB-lite"/>
    </source>
</evidence>
<dbReference type="OrthoDB" id="10315339at2759"/>
<evidence type="ECO:0000313" key="2">
    <source>
        <dbReference type="EMBL" id="SBT74364.1"/>
    </source>
</evidence>
<dbReference type="VEuPathDB" id="PlasmoDB:POWCR01_000209700"/>
<feature type="region of interest" description="Disordered" evidence="1">
    <location>
        <begin position="200"/>
        <end position="241"/>
    </location>
</feature>
<feature type="region of interest" description="Disordered" evidence="1">
    <location>
        <begin position="335"/>
        <end position="382"/>
    </location>
</feature>
<proteinExistence type="predicted"/>
<dbReference type="Proteomes" id="UP000243200">
    <property type="component" value="Unassembled WGS sequence"/>
</dbReference>
<name>A0A1C3KKF3_PLAOA</name>
<organism evidence="2 3">
    <name type="scientific">Plasmodium ovale</name>
    <name type="common">malaria parasite P. ovale</name>
    <dbReference type="NCBI Taxonomy" id="36330"/>
    <lineage>
        <taxon>Eukaryota</taxon>
        <taxon>Sar</taxon>
        <taxon>Alveolata</taxon>
        <taxon>Apicomplexa</taxon>
        <taxon>Aconoidasida</taxon>
        <taxon>Haemosporida</taxon>
        <taxon>Plasmodiidae</taxon>
        <taxon>Plasmodium</taxon>
        <taxon>Plasmodium (Plasmodium)</taxon>
    </lineage>
</organism>
<feature type="compositionally biased region" description="Polar residues" evidence="1">
    <location>
        <begin position="205"/>
        <end position="224"/>
    </location>
</feature>
<feature type="compositionally biased region" description="Polar residues" evidence="1">
    <location>
        <begin position="337"/>
        <end position="359"/>
    </location>
</feature>
<protein>
    <submittedName>
        <fullName evidence="2">STP1 protein</fullName>
    </submittedName>
</protein>
<dbReference type="VEuPathDB" id="PlasmoDB:PocGH01_00196600"/>
<dbReference type="AlphaFoldDB" id="A0A1C3KKF3"/>
<gene>
    <name evidence="2" type="primary">PowCR01_000209700</name>
    <name evidence="2" type="ORF">POWCR01_000209700</name>
</gene>
<evidence type="ECO:0000313" key="3">
    <source>
        <dbReference type="Proteomes" id="UP000243200"/>
    </source>
</evidence>
<reference evidence="2 3" key="1">
    <citation type="submission" date="2016-06" db="EMBL/GenBank/DDBJ databases">
        <authorList>
            <consortium name="Pathogen Informatics"/>
        </authorList>
    </citation>
    <scope>NUCLEOTIDE SEQUENCE [LARGE SCALE GENOMIC DNA]</scope>
</reference>
<accession>A0A1C3KKF3</accession>
<dbReference type="EMBL" id="FLRJ01000692">
    <property type="protein sequence ID" value="SBT74364.1"/>
    <property type="molecule type" value="Genomic_DNA"/>
</dbReference>
<sequence>MGMPTVYSTDLREIPISTFVNMIRSDVENLIHRYGHKKYGLIHKELCDDIDVIINAKKRTVLSGKDHNIKKKFNNIWSSQRRIFFDNIFQEIGFQNIYYLRTLTYNPKLHNLKKMYVSFCKEIDERQSNPKINTDSDECIAYNNWVDREKLKFQREYLKKVAELKLPNVLKYWSHTENYKTFDPVKTYYSNKKNCILVKKKQEQPRITSTHASTPIQKSTGTHNRGTETESQNKKFSPKYPGFDSKKKDVLQTHHSILQNGHLKITPTTIKITDELSIQNANIPHTDAISPSKSQSSTKLLHFPHPISCILPVLPPKQQLPSFHSIPTQKWEKLDVSQKTPLTQPISAQTETKTTITPNRNPPGDPIAPTAIVPQSQSPKSLESVIKARTEYTSPNPTLTSDLTINVD</sequence>